<gene>
    <name evidence="4" type="primary">mshA</name>
    <name evidence="4" type="ORF">AWC38_SpisGene6363</name>
</gene>
<organism evidence="4 5">
    <name type="scientific">Stylophora pistillata</name>
    <name type="common">Smooth cauliflower coral</name>
    <dbReference type="NCBI Taxonomy" id="50429"/>
    <lineage>
        <taxon>Eukaryota</taxon>
        <taxon>Metazoa</taxon>
        <taxon>Cnidaria</taxon>
        <taxon>Anthozoa</taxon>
        <taxon>Hexacorallia</taxon>
        <taxon>Scleractinia</taxon>
        <taxon>Astrocoeniina</taxon>
        <taxon>Pocilloporidae</taxon>
        <taxon>Stylophora</taxon>
    </lineage>
</organism>
<name>A0A2B4SKA3_STYPI</name>
<evidence type="ECO:0000256" key="1">
    <source>
        <dbReference type="SAM" id="Coils"/>
    </source>
</evidence>
<evidence type="ECO:0000259" key="3">
    <source>
        <dbReference type="Pfam" id="PF20694"/>
    </source>
</evidence>
<dbReference type="Gene3D" id="3.40.50.2000">
    <property type="entry name" value="Glycogen Phosphorylase B"/>
    <property type="match status" value="1"/>
</dbReference>
<keyword evidence="5" id="KW-1185">Reference proteome</keyword>
<protein>
    <submittedName>
        <fullName evidence="4">D-inositol 3-phosphate glycosyltransferase</fullName>
    </submittedName>
</protein>
<evidence type="ECO:0000313" key="5">
    <source>
        <dbReference type="Proteomes" id="UP000225706"/>
    </source>
</evidence>
<dbReference type="Pfam" id="PF20694">
    <property type="entry name" value="TRADD-like_N"/>
    <property type="match status" value="1"/>
</dbReference>
<reference evidence="5" key="1">
    <citation type="journal article" date="2017" name="bioRxiv">
        <title>Comparative analysis of the genomes of Stylophora pistillata and Acropora digitifera provides evidence for extensive differences between species of corals.</title>
        <authorList>
            <person name="Voolstra C.R."/>
            <person name="Li Y."/>
            <person name="Liew Y.J."/>
            <person name="Baumgarten S."/>
            <person name="Zoccola D."/>
            <person name="Flot J.-F."/>
            <person name="Tambutte S."/>
            <person name="Allemand D."/>
            <person name="Aranda M."/>
        </authorList>
    </citation>
    <scope>NUCLEOTIDE SEQUENCE [LARGE SCALE GENOMIC DNA]</scope>
</reference>
<dbReference type="Pfam" id="PF20706">
    <property type="entry name" value="GT4-conflict"/>
    <property type="match status" value="1"/>
</dbReference>
<dbReference type="AlphaFoldDB" id="A0A2B4SKA3"/>
<dbReference type="EMBL" id="LSMT01000074">
    <property type="protein sequence ID" value="PFX28922.1"/>
    <property type="molecule type" value="Genomic_DNA"/>
</dbReference>
<keyword evidence="1" id="KW-0175">Coiled coil</keyword>
<sequence>MYEVTFPVSVTSGTLPPPELFTADLEEELEELRVTLETPRYEVLQSLSIVKELREGMDVYELKTFLTFHIREGAWQLVLLFTDELPSDKLPEEWFDEMLDVYLELSAHEDEDEDEEVFSSSLYSSKSGILKAWPIEHDPDWVTLCKAITNEDWKVTRFIPLGVGYLMKDPCHADYDKCVRKAAKKPCGKVSCEISAMKCARKKLSAPPSKMSEVPKLWKHANITPIHKDGDREPVEHYRADAVVAVGSRLQQKYSRSLLNVKVEIITPGIFGKFSNESKLAVDRSVVKHFNVSMFGRATFEDLSLKGYDIVANAIGPLGKNFELTFVGSSPGEYRKVEQWFLDNTGISRNQLTIRGYCSDTEELKMMFYQSDLVALPSRTEGFGLVALEAISAGIPILVSGESGIAEALREVEGGNAVIVELDEDADEWARRISEMAEESSEEREAKARRLRENYRKVYSWRAECERFKGTIEKVVKSANGGELNIKVDVKDFEPEEQNTGIQTGILLTTESVRGQEVQQPRTSTTSATLGSVCYPQTEYLPALKEKIFLSIVENYLQTTPPQSTEEHNMFKEYAKEMRFIITGTSVGSLVITVKCESQLILEGLWIDYLSGHLGEVVQNSFVTEKILKKLNLAMLKLETTMDMEEYNACKVYFERVALRDVLSAHSYFKSTEDEAQLERWKQKTEVVESEKVKSSLPILEMSTTGHNNEGEEPQETMKDQKLNIKVDVEHVKLADHDTCSTASVSTMEPAECQKASIASGARRKRRSDTDLEDVQPLEKKVLCLIAMNYLHTTPPESRDEGIEFQEYLLDMKVHITCVSVGSLVITVKCNSLKSLEELWEGYSCGLLGKMVRDCFETEKILKELNLAELKLKTTMDIEEYNACKLYFEKNALRGVLSSEFHSKSSTSESLQKQEELKKWKQKTKIVETEEMKGTPPLTVINTTGKRKEPEEPTGKIGTSLSAKLSTAGHGKEREGKMKTLKLQEEKMNANLSLYTFVLRHLASNSLPALILMMTQVNERYC</sequence>
<proteinExistence type="predicted"/>
<accession>A0A2B4SKA3</accession>
<comment type="caution">
    <text evidence="4">The sequence shown here is derived from an EMBL/GenBank/DDBJ whole genome shotgun (WGS) entry which is preliminary data.</text>
</comment>
<dbReference type="SUPFAM" id="SSF53756">
    <property type="entry name" value="UDP-Glycosyltransferase/glycogen phosphorylase"/>
    <property type="match status" value="1"/>
</dbReference>
<evidence type="ECO:0000313" key="4">
    <source>
        <dbReference type="EMBL" id="PFX28922.1"/>
    </source>
</evidence>
<dbReference type="Proteomes" id="UP000225706">
    <property type="component" value="Unassembled WGS sequence"/>
</dbReference>
<dbReference type="STRING" id="50429.A0A2B4SKA3"/>
<dbReference type="OrthoDB" id="512920at2759"/>
<dbReference type="GO" id="GO:0016740">
    <property type="term" value="F:transferase activity"/>
    <property type="evidence" value="ECO:0007669"/>
    <property type="project" value="UniProtKB-KW"/>
</dbReference>
<keyword evidence="4" id="KW-0808">Transferase</keyword>
<dbReference type="InterPro" id="IPR049341">
    <property type="entry name" value="TRADD-like_N"/>
</dbReference>
<evidence type="ECO:0000256" key="2">
    <source>
        <dbReference type="SAM" id="MobiDB-lite"/>
    </source>
</evidence>
<dbReference type="CDD" id="cd03801">
    <property type="entry name" value="GT4_PimA-like"/>
    <property type="match status" value="1"/>
</dbReference>
<feature type="domain" description="TRADD-like N-terminal" evidence="3">
    <location>
        <begin position="570"/>
        <end position="627"/>
    </location>
</feature>
<dbReference type="PANTHER" id="PTHR12526">
    <property type="entry name" value="GLYCOSYLTRANSFERASE"/>
    <property type="match status" value="1"/>
</dbReference>
<feature type="coiled-coil region" evidence="1">
    <location>
        <begin position="419"/>
        <end position="454"/>
    </location>
</feature>
<feature type="region of interest" description="Disordered" evidence="2">
    <location>
        <begin position="936"/>
        <end position="976"/>
    </location>
</feature>